<keyword evidence="3" id="KW-1185">Reference proteome</keyword>
<feature type="region of interest" description="Disordered" evidence="1">
    <location>
        <begin position="44"/>
        <end position="79"/>
    </location>
</feature>
<sequence length="122" mass="13847">MGFMEKLRAKYDIYKLQQRYTRREKRTTFISDARYVDGEYVYNTSPMRTGGSNSSFGSDGKPSMDVNGPGDVMERNTGACDKLRSGRRWQLEDETGVFRMAKEAVSSTASKLVCDETFQISP</sequence>
<reference evidence="2" key="1">
    <citation type="submission" date="2023-11" db="EMBL/GenBank/DDBJ databases">
        <authorList>
            <person name="Alioto T."/>
            <person name="Alioto T."/>
            <person name="Gomez Garrido J."/>
        </authorList>
    </citation>
    <scope>NUCLEOTIDE SEQUENCE</scope>
</reference>
<protein>
    <submittedName>
        <fullName evidence="2">Uncharacterized protein</fullName>
    </submittedName>
</protein>
<organism evidence="2 3">
    <name type="scientific">Lecanosticta acicola</name>
    <dbReference type="NCBI Taxonomy" id="111012"/>
    <lineage>
        <taxon>Eukaryota</taxon>
        <taxon>Fungi</taxon>
        <taxon>Dikarya</taxon>
        <taxon>Ascomycota</taxon>
        <taxon>Pezizomycotina</taxon>
        <taxon>Dothideomycetes</taxon>
        <taxon>Dothideomycetidae</taxon>
        <taxon>Mycosphaerellales</taxon>
        <taxon>Mycosphaerellaceae</taxon>
        <taxon>Lecanosticta</taxon>
    </lineage>
</organism>
<feature type="compositionally biased region" description="Polar residues" evidence="1">
    <location>
        <begin position="44"/>
        <end position="57"/>
    </location>
</feature>
<dbReference type="EMBL" id="CAVMBE010000011">
    <property type="protein sequence ID" value="CAK3901431.1"/>
    <property type="molecule type" value="Genomic_DNA"/>
</dbReference>
<dbReference type="AlphaFoldDB" id="A0AAI9E8S5"/>
<dbReference type="Proteomes" id="UP001296104">
    <property type="component" value="Unassembled WGS sequence"/>
</dbReference>
<proteinExistence type="predicted"/>
<gene>
    <name evidence="2" type="ORF">LECACI_7A002466</name>
</gene>
<comment type="caution">
    <text evidence="2">The sequence shown here is derived from an EMBL/GenBank/DDBJ whole genome shotgun (WGS) entry which is preliminary data.</text>
</comment>
<evidence type="ECO:0000313" key="3">
    <source>
        <dbReference type="Proteomes" id="UP001296104"/>
    </source>
</evidence>
<name>A0AAI9E8S5_9PEZI</name>
<evidence type="ECO:0000256" key="1">
    <source>
        <dbReference type="SAM" id="MobiDB-lite"/>
    </source>
</evidence>
<evidence type="ECO:0000313" key="2">
    <source>
        <dbReference type="EMBL" id="CAK3901431.1"/>
    </source>
</evidence>
<accession>A0AAI9E8S5</accession>